<comment type="caution">
    <text evidence="2">The sequence shown here is derived from an EMBL/GenBank/DDBJ whole genome shotgun (WGS) entry which is preliminary data.</text>
</comment>
<dbReference type="PANTHER" id="PTHR35601:SF1">
    <property type="entry name" value="TOXIN RELE"/>
    <property type="match status" value="1"/>
</dbReference>
<evidence type="ECO:0000256" key="1">
    <source>
        <dbReference type="ARBA" id="ARBA00022649"/>
    </source>
</evidence>
<name>A0A497JES8_9ARCH</name>
<organism evidence="2 3">
    <name type="scientific">Candidatus Iainarchaeum sp</name>
    <dbReference type="NCBI Taxonomy" id="3101447"/>
    <lineage>
        <taxon>Archaea</taxon>
        <taxon>Candidatus Iainarchaeota</taxon>
        <taxon>Candidatus Iainarchaeia</taxon>
        <taxon>Candidatus Iainarchaeales</taxon>
        <taxon>Candidatus Iainarchaeaceae</taxon>
        <taxon>Candidatus Iainarchaeum</taxon>
    </lineage>
</organism>
<proteinExistence type="predicted"/>
<accession>A0A497JES8</accession>
<dbReference type="Gene3D" id="3.30.2310.20">
    <property type="entry name" value="RelE-like"/>
    <property type="match status" value="1"/>
</dbReference>
<dbReference type="InterPro" id="IPR035093">
    <property type="entry name" value="RelE/ParE_toxin_dom_sf"/>
</dbReference>
<evidence type="ECO:0000313" key="2">
    <source>
        <dbReference type="EMBL" id="RLG68787.1"/>
    </source>
</evidence>
<dbReference type="EMBL" id="QMWO01000121">
    <property type="protein sequence ID" value="RLG68787.1"/>
    <property type="molecule type" value="Genomic_DNA"/>
</dbReference>
<dbReference type="SUPFAM" id="SSF143011">
    <property type="entry name" value="RelE-like"/>
    <property type="match status" value="1"/>
</dbReference>
<dbReference type="AlphaFoldDB" id="A0A497JES8"/>
<evidence type="ECO:0000313" key="3">
    <source>
        <dbReference type="Proteomes" id="UP000277633"/>
    </source>
</evidence>
<gene>
    <name evidence="2" type="ORF">DRO07_03080</name>
</gene>
<keyword evidence="1" id="KW-1277">Toxin-antitoxin system</keyword>
<dbReference type="PANTHER" id="PTHR35601">
    <property type="entry name" value="TOXIN RELE"/>
    <property type="match status" value="1"/>
</dbReference>
<protein>
    <submittedName>
        <fullName evidence="2">Type II toxin-antitoxin system RelE/ParE family toxin</fullName>
    </submittedName>
</protein>
<reference evidence="2 3" key="1">
    <citation type="submission" date="2018-06" db="EMBL/GenBank/DDBJ databases">
        <title>Extensive metabolic versatility and redundancy in microbially diverse, dynamic hydrothermal sediments.</title>
        <authorList>
            <person name="Dombrowski N."/>
            <person name="Teske A."/>
            <person name="Baker B.J."/>
        </authorList>
    </citation>
    <scope>NUCLEOTIDE SEQUENCE [LARGE SCALE GENOMIC DNA]</scope>
    <source>
        <strain evidence="2">B9_G13</strain>
    </source>
</reference>
<sequence>MEENVKLRIARKLKEYAKEPLKHARRLIDPKIGGYRFRIGDYRIIFDIDADTIVVLRVGHRRSIYR</sequence>
<dbReference type="Pfam" id="PF05016">
    <property type="entry name" value="ParE_toxin"/>
    <property type="match status" value="1"/>
</dbReference>
<dbReference type="Proteomes" id="UP000277633">
    <property type="component" value="Unassembled WGS sequence"/>
</dbReference>
<dbReference type="InterPro" id="IPR007712">
    <property type="entry name" value="RelE/ParE_toxin"/>
</dbReference>